<reference evidence="4" key="1">
    <citation type="submission" date="2018-05" db="EMBL/GenBank/DDBJ databases">
        <authorList>
            <person name="Lanie J.A."/>
            <person name="Ng W.-L."/>
            <person name="Kazmierczak K.M."/>
            <person name="Andrzejewski T.M."/>
            <person name="Davidsen T.M."/>
            <person name="Wayne K.J."/>
            <person name="Tettelin H."/>
            <person name="Glass J.I."/>
            <person name="Rusch D."/>
            <person name="Podicherti R."/>
            <person name="Tsui H.-C.T."/>
            <person name="Winkler M.E."/>
        </authorList>
    </citation>
    <scope>NUCLEOTIDE SEQUENCE</scope>
</reference>
<dbReference type="SUPFAM" id="SSF51161">
    <property type="entry name" value="Trimeric LpxA-like enzymes"/>
    <property type="match status" value="1"/>
</dbReference>
<dbReference type="Gene3D" id="2.160.10.10">
    <property type="entry name" value="Hexapeptide repeat proteins"/>
    <property type="match status" value="1"/>
</dbReference>
<dbReference type="EMBL" id="UINC01100544">
    <property type="protein sequence ID" value="SVC60682.1"/>
    <property type="molecule type" value="Genomic_DNA"/>
</dbReference>
<keyword evidence="1" id="KW-0808">Transferase</keyword>
<evidence type="ECO:0000256" key="1">
    <source>
        <dbReference type="ARBA" id="ARBA00022679"/>
    </source>
</evidence>
<dbReference type="AlphaFoldDB" id="A0A382NLV0"/>
<dbReference type="GO" id="GO:0016779">
    <property type="term" value="F:nucleotidyltransferase activity"/>
    <property type="evidence" value="ECO:0007669"/>
    <property type="project" value="UniProtKB-ARBA"/>
</dbReference>
<feature type="non-terminal residue" evidence="4">
    <location>
        <position position="1"/>
    </location>
</feature>
<proteinExistence type="predicted"/>
<name>A0A382NLV0_9ZZZZ</name>
<evidence type="ECO:0000259" key="3">
    <source>
        <dbReference type="Pfam" id="PF25087"/>
    </source>
</evidence>
<dbReference type="PANTHER" id="PTHR43584">
    <property type="entry name" value="NUCLEOTIDYL TRANSFERASE"/>
    <property type="match status" value="1"/>
</dbReference>
<dbReference type="InterPro" id="IPR050065">
    <property type="entry name" value="GlmU-like"/>
</dbReference>
<evidence type="ECO:0000256" key="2">
    <source>
        <dbReference type="ARBA" id="ARBA00023315"/>
    </source>
</evidence>
<dbReference type="InterPro" id="IPR011004">
    <property type="entry name" value="Trimer_LpxA-like_sf"/>
</dbReference>
<dbReference type="PANTHER" id="PTHR43584:SF8">
    <property type="entry name" value="N-ACETYLMURAMATE ALPHA-1-PHOSPHATE URIDYLYLTRANSFERASE"/>
    <property type="match status" value="1"/>
</dbReference>
<dbReference type="Pfam" id="PF25087">
    <property type="entry name" value="GMPPB_C"/>
    <property type="match status" value="1"/>
</dbReference>
<gene>
    <name evidence="4" type="ORF">METZ01_LOCUS313536</name>
</gene>
<organism evidence="4">
    <name type="scientific">marine metagenome</name>
    <dbReference type="NCBI Taxonomy" id="408172"/>
    <lineage>
        <taxon>unclassified sequences</taxon>
        <taxon>metagenomes</taxon>
        <taxon>ecological metagenomes</taxon>
    </lineage>
</organism>
<protein>
    <recommendedName>
        <fullName evidence="3">Mannose-1-phosphate guanyltransferase C-terminal domain-containing protein</fullName>
    </recommendedName>
</protein>
<dbReference type="InterPro" id="IPR056729">
    <property type="entry name" value="GMPPB_C"/>
</dbReference>
<keyword evidence="2" id="KW-0012">Acyltransferase</keyword>
<sequence length="242" mass="26447">WEPLKTLGPRLEQLIRKKAQSESHTSHLPGIRTTLDSSSYHRGEQGLYVQDWIDLPEPVYLKALDIFIGKGTQLEPSAIIKGPAMIGEDCDIRQGAHIRGNALIGDHSVVGHVTEFKNSILMDHTEAGHFNYIGDSIIGSHVNLGAGSKLANLQFRSADEKRKDYIKPIQIPLDSGILNTGMEKLGAVIGDNVELGCNAIVCPGALIGKDVWVYPGLTVPKGYYPAGILLVPKDRKPRSIRK</sequence>
<dbReference type="GO" id="GO:0016746">
    <property type="term" value="F:acyltransferase activity"/>
    <property type="evidence" value="ECO:0007669"/>
    <property type="project" value="UniProtKB-KW"/>
</dbReference>
<accession>A0A382NLV0</accession>
<feature type="domain" description="Mannose-1-phosphate guanyltransferase C-terminal" evidence="3">
    <location>
        <begin position="80"/>
        <end position="153"/>
    </location>
</feature>
<evidence type="ECO:0000313" key="4">
    <source>
        <dbReference type="EMBL" id="SVC60682.1"/>
    </source>
</evidence>